<evidence type="ECO:0008006" key="5">
    <source>
        <dbReference type="Google" id="ProtNLM"/>
    </source>
</evidence>
<keyword evidence="2" id="KW-0472">Membrane</keyword>
<evidence type="ECO:0000313" key="4">
    <source>
        <dbReference type="Proteomes" id="UP000319160"/>
    </source>
</evidence>
<proteinExistence type="predicted"/>
<dbReference type="PANTHER" id="PTHR37488:SF7">
    <property type="entry name" value="DUF1275 DOMAIN PROTEIN"/>
    <property type="match status" value="1"/>
</dbReference>
<dbReference type="EMBL" id="VFLP01000003">
    <property type="protein sequence ID" value="TRX98318.1"/>
    <property type="molecule type" value="Genomic_DNA"/>
</dbReference>
<dbReference type="OrthoDB" id="5288586at2759"/>
<sequence>MLDEEKAAPPKTGNNALDNSSSEQLNDKKPRSSFLTRFSDDLDPRFVYIPLLVCCFATGLTDGTLYNAYGTFVSMQTGNTVFVALGTSGQNNRPYGWARSLKDYRKASESSADSRRTVTSIGSFGVGCVCFSRFHALVGRGRQRRTVFISFLMQAIFVSLAAGIIQGGLIDGRYPSRRDPSDVDFAELAPIALLSFQAAGQIVNSRGLGVAEVPTVVITTLLCDLVSDPNIFAPFAKNPKRNKRAIAFTLTLVGAIAGGFISKATGQVQNSLWLVAALKLSITIFWFFCGKEKKA</sequence>
<feature type="transmembrane region" description="Helical" evidence="2">
    <location>
        <begin position="147"/>
        <end position="170"/>
    </location>
</feature>
<dbReference type="PANTHER" id="PTHR37488">
    <property type="entry name" value="DUF1275 DOMAIN-CONTAINING PROTEIN"/>
    <property type="match status" value="1"/>
</dbReference>
<organism evidence="3 4">
    <name type="scientific">Xylaria flabelliformis</name>
    <dbReference type="NCBI Taxonomy" id="2512241"/>
    <lineage>
        <taxon>Eukaryota</taxon>
        <taxon>Fungi</taxon>
        <taxon>Dikarya</taxon>
        <taxon>Ascomycota</taxon>
        <taxon>Pezizomycotina</taxon>
        <taxon>Sordariomycetes</taxon>
        <taxon>Xylariomycetidae</taxon>
        <taxon>Xylariales</taxon>
        <taxon>Xylariaceae</taxon>
        <taxon>Xylaria</taxon>
    </lineage>
</organism>
<accession>A0A553IDN0</accession>
<keyword evidence="2" id="KW-0812">Transmembrane</keyword>
<name>A0A553IDN0_9PEZI</name>
<feature type="region of interest" description="Disordered" evidence="1">
    <location>
        <begin position="1"/>
        <end position="28"/>
    </location>
</feature>
<dbReference type="Proteomes" id="UP000319160">
    <property type="component" value="Unassembled WGS sequence"/>
</dbReference>
<reference evidence="4" key="1">
    <citation type="submission" date="2019-06" db="EMBL/GenBank/DDBJ databases">
        <title>Draft genome sequence of the griseofulvin-producing fungus Xylaria cubensis strain G536.</title>
        <authorList>
            <person name="Mead M.E."/>
            <person name="Raja H.A."/>
            <person name="Steenwyk J.L."/>
            <person name="Knowles S.L."/>
            <person name="Oberlies N.H."/>
            <person name="Rokas A."/>
        </authorList>
    </citation>
    <scope>NUCLEOTIDE SEQUENCE [LARGE SCALE GENOMIC DNA]</scope>
    <source>
        <strain evidence="4">G536</strain>
    </source>
</reference>
<gene>
    <name evidence="3" type="ORF">FHL15_000963</name>
</gene>
<dbReference type="InterPro" id="IPR010699">
    <property type="entry name" value="DUF1275"/>
</dbReference>
<feature type="compositionally biased region" description="Polar residues" evidence="1">
    <location>
        <begin position="12"/>
        <end position="24"/>
    </location>
</feature>
<dbReference type="STRING" id="2512241.A0A553IDN0"/>
<comment type="caution">
    <text evidence="3">The sequence shown here is derived from an EMBL/GenBank/DDBJ whole genome shotgun (WGS) entry which is preliminary data.</text>
</comment>
<dbReference type="Pfam" id="PF06912">
    <property type="entry name" value="DUF1275"/>
    <property type="match status" value="1"/>
</dbReference>
<evidence type="ECO:0000313" key="3">
    <source>
        <dbReference type="EMBL" id="TRX98318.1"/>
    </source>
</evidence>
<keyword evidence="4" id="KW-1185">Reference proteome</keyword>
<feature type="transmembrane region" description="Helical" evidence="2">
    <location>
        <begin position="245"/>
        <end position="265"/>
    </location>
</feature>
<evidence type="ECO:0000256" key="2">
    <source>
        <dbReference type="SAM" id="Phobius"/>
    </source>
</evidence>
<evidence type="ECO:0000256" key="1">
    <source>
        <dbReference type="SAM" id="MobiDB-lite"/>
    </source>
</evidence>
<feature type="transmembrane region" description="Helical" evidence="2">
    <location>
        <begin position="271"/>
        <end position="289"/>
    </location>
</feature>
<keyword evidence="2" id="KW-1133">Transmembrane helix</keyword>
<protein>
    <recommendedName>
        <fullName evidence="5">DUF1275 domain protein</fullName>
    </recommendedName>
</protein>
<dbReference type="AlphaFoldDB" id="A0A553IDN0"/>